<dbReference type="Proteomes" id="UP001157418">
    <property type="component" value="Unassembled WGS sequence"/>
</dbReference>
<comment type="caution">
    <text evidence="4">The sequence shown here is derived from an EMBL/GenBank/DDBJ whole genome shotgun (WGS) entry which is preliminary data.</text>
</comment>
<dbReference type="PROSITE" id="PS50126">
    <property type="entry name" value="S1"/>
    <property type="match status" value="1"/>
</dbReference>
<dbReference type="InterPro" id="IPR012340">
    <property type="entry name" value="NA-bd_OB-fold"/>
</dbReference>
<reference evidence="4 5" key="1">
    <citation type="submission" date="2022-01" db="EMBL/GenBank/DDBJ databases">
        <authorList>
            <person name="Xiong W."/>
            <person name="Schranz E."/>
        </authorList>
    </citation>
    <scope>NUCLEOTIDE SEQUENCE [LARGE SCALE GENOMIC DNA]</scope>
</reference>
<gene>
    <name evidence="4" type="ORF">LVIROSA_LOCUS29238</name>
</gene>
<dbReference type="EMBL" id="CAKMRJ010005412">
    <property type="protein sequence ID" value="CAH1443313.1"/>
    <property type="molecule type" value="Genomic_DNA"/>
</dbReference>
<evidence type="ECO:0000259" key="3">
    <source>
        <dbReference type="PROSITE" id="PS50882"/>
    </source>
</evidence>
<dbReference type="PANTHER" id="PTHR12357">
    <property type="entry name" value="YTH YT521-B HOMOLOGY DOMAIN-CONTAINING"/>
    <property type="match status" value="1"/>
</dbReference>
<sequence>MLVQCAFATENKKYQVVSVQDMISWFHFEMGEKLQRRKLCSCESLWIPTHGGPCYCAELVFRVLGIKSKRITVTHKKTLVCSSPKLLLNWNMVSEDDTVKLGSIVSGTVERVTPHAMIVNVDVKGYIKGMISPEHLADNHGLDFMMKSVLKPGYKFEKLLVLAVDDQRFDLSEVFYIGQYVRSNILEVKSETSRITLSLKQSLCSFIDSSLIKEYFLLERTLQLAPYKLRCEKEPLSSKLPSPDFHPPTVNCLEETLTKDYVLGGYRETVEGIEVNASGQLCGVAEMVGPVDFVNDAEYWQHDRWSGQFCVKWHIIKDVPNCRFRHILLENNDKKPFTHSTDSQEVKLEVGISMLKIFKDHDAETSILDDYGFYDEREKDLQEKRLGLEQWLQEMSSEEEEE</sequence>
<dbReference type="GO" id="GO:0003729">
    <property type="term" value="F:mRNA binding"/>
    <property type="evidence" value="ECO:0007669"/>
    <property type="project" value="UniProtKB-UniRule"/>
</dbReference>
<dbReference type="AlphaFoldDB" id="A0AAU9P005"/>
<dbReference type="InterPro" id="IPR003029">
    <property type="entry name" value="S1_domain"/>
</dbReference>
<proteinExistence type="inferred from homology"/>
<keyword evidence="1" id="KW-0694">RNA-binding</keyword>
<dbReference type="Pfam" id="PF00575">
    <property type="entry name" value="S1"/>
    <property type="match status" value="1"/>
</dbReference>
<dbReference type="InterPro" id="IPR045168">
    <property type="entry name" value="YTH_prot"/>
</dbReference>
<evidence type="ECO:0000259" key="2">
    <source>
        <dbReference type="PROSITE" id="PS50126"/>
    </source>
</evidence>
<dbReference type="Gene3D" id="2.40.50.140">
    <property type="entry name" value="Nucleic acid-binding proteins"/>
    <property type="match status" value="1"/>
</dbReference>
<dbReference type="GO" id="GO:1990247">
    <property type="term" value="F:N6-methyladenosine-containing RNA reader activity"/>
    <property type="evidence" value="ECO:0007669"/>
    <property type="project" value="UniProtKB-UniRule"/>
</dbReference>
<keyword evidence="5" id="KW-1185">Reference proteome</keyword>
<dbReference type="PANTHER" id="PTHR12357:SF77">
    <property type="entry name" value="YTH DOMAIN-CONTAINING FAMILY PROTEIN"/>
    <property type="match status" value="1"/>
</dbReference>
<dbReference type="GO" id="GO:0005737">
    <property type="term" value="C:cytoplasm"/>
    <property type="evidence" value="ECO:0007669"/>
    <property type="project" value="TreeGrafter"/>
</dbReference>
<dbReference type="PROSITE" id="PS50882">
    <property type="entry name" value="YTH"/>
    <property type="match status" value="1"/>
</dbReference>
<name>A0AAU9P005_9ASTR</name>
<evidence type="ECO:0000313" key="5">
    <source>
        <dbReference type="Proteomes" id="UP001157418"/>
    </source>
</evidence>
<dbReference type="Pfam" id="PF04146">
    <property type="entry name" value="YTH"/>
    <property type="match status" value="1"/>
</dbReference>
<protein>
    <recommendedName>
        <fullName evidence="1">YTH domain-containing family protein</fullName>
    </recommendedName>
</protein>
<organism evidence="4 5">
    <name type="scientific">Lactuca virosa</name>
    <dbReference type="NCBI Taxonomy" id="75947"/>
    <lineage>
        <taxon>Eukaryota</taxon>
        <taxon>Viridiplantae</taxon>
        <taxon>Streptophyta</taxon>
        <taxon>Embryophyta</taxon>
        <taxon>Tracheophyta</taxon>
        <taxon>Spermatophyta</taxon>
        <taxon>Magnoliopsida</taxon>
        <taxon>eudicotyledons</taxon>
        <taxon>Gunneridae</taxon>
        <taxon>Pentapetalae</taxon>
        <taxon>asterids</taxon>
        <taxon>campanulids</taxon>
        <taxon>Asterales</taxon>
        <taxon>Asteraceae</taxon>
        <taxon>Cichorioideae</taxon>
        <taxon>Cichorieae</taxon>
        <taxon>Lactucinae</taxon>
        <taxon>Lactuca</taxon>
    </lineage>
</organism>
<evidence type="ECO:0000313" key="4">
    <source>
        <dbReference type="EMBL" id="CAH1443313.1"/>
    </source>
</evidence>
<dbReference type="SMART" id="SM00316">
    <property type="entry name" value="S1"/>
    <property type="match status" value="1"/>
</dbReference>
<evidence type="ECO:0000256" key="1">
    <source>
        <dbReference type="RuleBase" id="RU369095"/>
    </source>
</evidence>
<dbReference type="GO" id="GO:0061157">
    <property type="term" value="P:mRNA destabilization"/>
    <property type="evidence" value="ECO:0007669"/>
    <property type="project" value="TreeGrafter"/>
</dbReference>
<feature type="domain" description="S1 motif" evidence="2">
    <location>
        <begin position="102"/>
        <end position="200"/>
    </location>
</feature>
<accession>A0AAU9P005</accession>
<dbReference type="Gene3D" id="3.10.590.10">
    <property type="entry name" value="ph1033 like domains"/>
    <property type="match status" value="1"/>
</dbReference>
<dbReference type="SUPFAM" id="SSF50249">
    <property type="entry name" value="Nucleic acid-binding proteins"/>
    <property type="match status" value="1"/>
</dbReference>
<dbReference type="InterPro" id="IPR007275">
    <property type="entry name" value="YTH_domain"/>
</dbReference>
<comment type="function">
    <text evidence="1">Specifically recognizes and binds N6-methyladenosine (m6A)-containing RNAs, and regulates mRNA stability. M6A is a modification present at internal sites of mRNAs and some non-coding RNAs and plays a role in mRNA stability and processing.</text>
</comment>
<feature type="domain" description="YTH" evidence="3">
    <location>
        <begin position="214"/>
        <end position="358"/>
    </location>
</feature>
<dbReference type="CDD" id="cd21134">
    <property type="entry name" value="YTH"/>
    <property type="match status" value="1"/>
</dbReference>
<comment type="similarity">
    <text evidence="1">Belongs to the YTHDF family.</text>
</comment>